<dbReference type="SUPFAM" id="SSF46689">
    <property type="entry name" value="Homeodomain-like"/>
    <property type="match status" value="1"/>
</dbReference>
<sequence>MASRRNRIKGVANIPQRRKNNTNEEPTEPLVKIENENINLTYDSDKIAEETELQSQSHPNVVEQYNELNSCVSENNVYSKAYNGDISQNISVLHTSSNITTNCDINNKLSKENASDNAIKVQSNKNFEHEIENKTIVPQTVQQSKPLLMRRKFIKPVLSASVINRKPKHDANKESTVDVEVRREPLEIDINNKIPIENVNTESITILDKVIIPPKNIPNSALNKDVEYADIKPKQPVVTPVIKLNCGNEITLDETHLMPENEVIPKPEGPLDKGVKKLTPYTNYANNSDTEYPPPPPSPSKINRSRIKAIPRLSYRKTSFSASESEDESKRNYNRNRNDSICSTASGVPESIAECMSPQRPKESISIVQKKCNRTEQSRKLAEARREFQRRFGTSKPDRQRLTMIDLIFYNPTSNPMTNDIKSNQDKIEAAEENVVATQIDQESEKIDDPQEENEDMGKSDEENEMPVPQIKIGPSGEIILDEKSLVIESKEVKKQREELQKTQLVNGDFDTGYGIYKRQKRSKDWTHSETLRFYKALNTIGTDFCLMCELFPRRTRRELKMKFKKEERINQTLIDKAVMQPCSFDFTELKHEVDMEEKELEELQRQKEEEVKIKQEKNEEKLSRKRKAVKKHTIEENKKPIKTIQPKPPKIRKVRKPRIKKLNIENILENSDADESDIATQSESDDEISLPLKPTRSGRIPKVSKKFDHTESMSVENIIKRNKICDNTKSNNIEPGSIMIITEKGPNGEPVYKIFMVTPDNNATPLNLTSEVVSKAIEFKRGIAAQNILTISANITDDEGEHSRKLEENNITIPADENVTSLKGNNELCNKTIKPEKADENVTIPADENVTIPADEDVAMPADESVTILAHENVRLSTDENVRISTDENVTIPADENVAMLADKNVAISADENITVPADENVTVPSNENVTPIKSDYVLDTDATNPKKC</sequence>
<dbReference type="SUPFAM" id="SSF69349">
    <property type="entry name" value="Phage fibre proteins"/>
    <property type="match status" value="1"/>
</dbReference>
<dbReference type="Pfam" id="PF15963">
    <property type="entry name" value="Myb_DNA-bind_7"/>
    <property type="match status" value="1"/>
</dbReference>
<evidence type="ECO:0000256" key="2">
    <source>
        <dbReference type="SAM" id="MobiDB-lite"/>
    </source>
</evidence>
<feature type="compositionally biased region" description="Polar residues" evidence="2">
    <location>
        <begin position="280"/>
        <end position="290"/>
    </location>
</feature>
<protein>
    <recommendedName>
        <fullName evidence="3">Myb-like domain-containing protein</fullName>
    </recommendedName>
</protein>
<dbReference type="Proteomes" id="UP001162156">
    <property type="component" value="Unassembled WGS sequence"/>
</dbReference>
<proteinExistence type="predicted"/>
<feature type="compositionally biased region" description="Acidic residues" evidence="2">
    <location>
        <begin position="674"/>
        <end position="689"/>
    </location>
</feature>
<evidence type="ECO:0000259" key="3">
    <source>
        <dbReference type="SMART" id="SM00717"/>
    </source>
</evidence>
<dbReference type="EMBL" id="JANEYF010002636">
    <property type="protein sequence ID" value="KAJ8943991.1"/>
    <property type="molecule type" value="Genomic_DNA"/>
</dbReference>
<keyword evidence="5" id="KW-1185">Reference proteome</keyword>
<dbReference type="AlphaFoldDB" id="A0AAV8XYK0"/>
<accession>A0AAV8XYK0</accession>
<feature type="region of interest" description="Disordered" evidence="2">
    <location>
        <begin position="614"/>
        <end position="655"/>
    </location>
</feature>
<comment type="subcellular location">
    <subcellularLocation>
        <location evidence="1">Nucleus</location>
    </subcellularLocation>
</comment>
<evidence type="ECO:0000256" key="1">
    <source>
        <dbReference type="ARBA" id="ARBA00004123"/>
    </source>
</evidence>
<dbReference type="InterPro" id="IPR001005">
    <property type="entry name" value="SANT/Myb"/>
</dbReference>
<evidence type="ECO:0000313" key="4">
    <source>
        <dbReference type="EMBL" id="KAJ8943991.1"/>
    </source>
</evidence>
<feature type="region of interest" description="Disordered" evidence="2">
    <location>
        <begin position="1"/>
        <end position="27"/>
    </location>
</feature>
<feature type="domain" description="Myb-like" evidence="3">
    <location>
        <begin position="522"/>
        <end position="570"/>
    </location>
</feature>
<reference evidence="4" key="1">
    <citation type="journal article" date="2023" name="Insect Mol. Biol.">
        <title>Genome sequencing provides insights into the evolution of gene families encoding plant cell wall-degrading enzymes in longhorned beetles.</title>
        <authorList>
            <person name="Shin N.R."/>
            <person name="Okamura Y."/>
            <person name="Kirsch R."/>
            <person name="Pauchet Y."/>
        </authorList>
    </citation>
    <scope>NUCLEOTIDE SEQUENCE</scope>
    <source>
        <strain evidence="4">RBIC_L_NR</strain>
    </source>
</reference>
<dbReference type="InterPro" id="IPR039467">
    <property type="entry name" value="TFIIIB_B''_Myb"/>
</dbReference>
<feature type="compositionally biased region" description="Basic and acidic residues" evidence="2">
    <location>
        <begin position="614"/>
        <end position="623"/>
    </location>
</feature>
<dbReference type="PANTHER" id="PTHR22929">
    <property type="entry name" value="RNA POLYMERASE III TRANSCRIPTION INITIATION FACTOR B"/>
    <property type="match status" value="1"/>
</dbReference>
<feature type="region of interest" description="Disordered" evidence="2">
    <location>
        <begin position="439"/>
        <end position="472"/>
    </location>
</feature>
<dbReference type="GO" id="GO:0005634">
    <property type="term" value="C:nucleus"/>
    <property type="evidence" value="ECO:0007669"/>
    <property type="project" value="UniProtKB-SubCell"/>
</dbReference>
<feature type="region of interest" description="Disordered" evidence="2">
    <location>
        <begin position="674"/>
        <end position="701"/>
    </location>
</feature>
<gene>
    <name evidence="4" type="ORF">NQ314_009574</name>
</gene>
<dbReference type="GO" id="GO:0070898">
    <property type="term" value="P:RNA polymerase III preinitiation complex assembly"/>
    <property type="evidence" value="ECO:0007669"/>
    <property type="project" value="TreeGrafter"/>
</dbReference>
<feature type="compositionally biased region" description="Basic and acidic residues" evidence="2">
    <location>
        <begin position="261"/>
        <end position="275"/>
    </location>
</feature>
<evidence type="ECO:0000313" key="5">
    <source>
        <dbReference type="Proteomes" id="UP001162156"/>
    </source>
</evidence>
<dbReference type="SMART" id="SM00717">
    <property type="entry name" value="SANT"/>
    <property type="match status" value="1"/>
</dbReference>
<dbReference type="GO" id="GO:0000126">
    <property type="term" value="C:transcription factor TFIIIB complex"/>
    <property type="evidence" value="ECO:0007669"/>
    <property type="project" value="TreeGrafter"/>
</dbReference>
<comment type="caution">
    <text evidence="4">The sequence shown here is derived from an EMBL/GenBank/DDBJ whole genome shotgun (WGS) entry which is preliminary data.</text>
</comment>
<name>A0AAV8XYK0_9CUCU</name>
<feature type="region of interest" description="Disordered" evidence="2">
    <location>
        <begin position="261"/>
        <end position="345"/>
    </location>
</feature>
<organism evidence="4 5">
    <name type="scientific">Rhamnusium bicolor</name>
    <dbReference type="NCBI Taxonomy" id="1586634"/>
    <lineage>
        <taxon>Eukaryota</taxon>
        <taxon>Metazoa</taxon>
        <taxon>Ecdysozoa</taxon>
        <taxon>Arthropoda</taxon>
        <taxon>Hexapoda</taxon>
        <taxon>Insecta</taxon>
        <taxon>Pterygota</taxon>
        <taxon>Neoptera</taxon>
        <taxon>Endopterygota</taxon>
        <taxon>Coleoptera</taxon>
        <taxon>Polyphaga</taxon>
        <taxon>Cucujiformia</taxon>
        <taxon>Chrysomeloidea</taxon>
        <taxon>Cerambycidae</taxon>
        <taxon>Lepturinae</taxon>
        <taxon>Rhagiini</taxon>
        <taxon>Rhamnusium</taxon>
    </lineage>
</organism>
<dbReference type="PANTHER" id="PTHR22929:SF0">
    <property type="entry name" value="TRANSCRIPTION FACTOR TFIIIB COMPONENT B'' HOMOLOG"/>
    <property type="match status" value="1"/>
</dbReference>
<dbReference type="InterPro" id="IPR009057">
    <property type="entry name" value="Homeodomain-like_sf"/>
</dbReference>
<dbReference type="GO" id="GO:0001156">
    <property type="term" value="F:TFIIIC-class transcription factor complex binding"/>
    <property type="evidence" value="ECO:0007669"/>
    <property type="project" value="TreeGrafter"/>
</dbReference>